<dbReference type="InterPro" id="IPR017850">
    <property type="entry name" value="Alkaline_phosphatase_core_sf"/>
</dbReference>
<evidence type="ECO:0000313" key="3">
    <source>
        <dbReference type="Proteomes" id="UP000199427"/>
    </source>
</evidence>
<keyword evidence="1" id="KW-0472">Membrane</keyword>
<dbReference type="SUPFAM" id="SSF53649">
    <property type="entry name" value="Alkaline phosphatase-like"/>
    <property type="match status" value="1"/>
</dbReference>
<keyword evidence="1" id="KW-0812">Transmembrane</keyword>
<keyword evidence="1" id="KW-1133">Transmembrane helix</keyword>
<dbReference type="PANTHER" id="PTHR10151">
    <property type="entry name" value="ECTONUCLEOTIDE PYROPHOSPHATASE/PHOSPHODIESTERASE"/>
    <property type="match status" value="1"/>
</dbReference>
<reference evidence="2 3" key="1">
    <citation type="submission" date="2016-10" db="EMBL/GenBank/DDBJ databases">
        <authorList>
            <person name="de Groot N.N."/>
        </authorList>
    </citation>
    <scope>NUCLEOTIDE SEQUENCE [LARGE SCALE GENOMIC DNA]</scope>
    <source>
        <strain evidence="2 3">DSM 21633</strain>
    </source>
</reference>
<dbReference type="EMBL" id="FOES01000010">
    <property type="protein sequence ID" value="SEQ27568.1"/>
    <property type="molecule type" value="Genomic_DNA"/>
</dbReference>
<dbReference type="GO" id="GO:0016787">
    <property type="term" value="F:hydrolase activity"/>
    <property type="evidence" value="ECO:0007669"/>
    <property type="project" value="UniProtKB-ARBA"/>
</dbReference>
<dbReference type="RefSeq" id="WP_091773229.1">
    <property type="nucleotide sequence ID" value="NZ_FOES01000010.1"/>
</dbReference>
<protein>
    <submittedName>
        <fullName evidence="2">Predicted pyrophosphatase or phosphodiesterase, AlkP superfamily</fullName>
    </submittedName>
</protein>
<name>A0A1H9ERD6_9BACI</name>
<dbReference type="STRING" id="571933.SAMN05216362_11011"/>
<dbReference type="Pfam" id="PF01663">
    <property type="entry name" value="Phosphodiest"/>
    <property type="match status" value="1"/>
</dbReference>
<accession>A0A1H9ERD6</accession>
<evidence type="ECO:0000256" key="1">
    <source>
        <dbReference type="SAM" id="Phobius"/>
    </source>
</evidence>
<feature type="transmembrane region" description="Helical" evidence="1">
    <location>
        <begin position="5"/>
        <end position="23"/>
    </location>
</feature>
<dbReference type="AlphaFoldDB" id="A0A1H9ERD6"/>
<gene>
    <name evidence="2" type="ORF">SAMN05216362_11011</name>
</gene>
<dbReference type="OrthoDB" id="2381338at2"/>
<keyword evidence="3" id="KW-1185">Reference proteome</keyword>
<sequence>MLKLIIYVLIILLILFLFYIYIFQPLSKTNQLNQPANIPSSKPVVMIIVDSLMDEPLQKSIKDGKTPALKFLIDHGKYYPDMISSYPTMSVSIEGSLLTGTYPDEHRVPALVWYDENKKQFISYGSARKEIMKLGIKEVLRNSVFKLNQEHLSNQVKTLHEEVEQSASINALIYRGNNTKPLQVPRLFNMMNYMDRNASVKAPDYFSFGLLSTIDPRNNYTYLWQSFGLNDKFAAKELKYLINQDRVPSFSLVFFPENDKAVHKMGTSDKKGIEKADQQLQEIFNTYPTWEDALRDIVWVVMGDSGQTDVINDESQALIDLRELLSDYQIHQISKPIQVKDEIVLGLNERMSFVYLLDEEITFEEVASKLNHDERIGFTAWKDGEWVHVLSGDGEGQLTFKPDGEYKDSYNQTWTLEGNPNVLDLSINEKNEISYDRYPDGLARLYSSLHSHSGKYLIVDAKPGYEFVGEGSPTHVGGASHGSLHKQDAYFPLIVTGTDLEPKHKRIIDLKEWIMQIIEKNNE</sequence>
<dbReference type="PANTHER" id="PTHR10151:SF120">
    <property type="entry name" value="BIS(5'-ADENOSYL)-TRIPHOSPHATASE"/>
    <property type="match status" value="1"/>
</dbReference>
<dbReference type="Gene3D" id="3.40.720.10">
    <property type="entry name" value="Alkaline Phosphatase, subunit A"/>
    <property type="match status" value="1"/>
</dbReference>
<dbReference type="Proteomes" id="UP000199427">
    <property type="component" value="Unassembled WGS sequence"/>
</dbReference>
<organism evidence="2 3">
    <name type="scientific">Piscibacillus halophilus</name>
    <dbReference type="NCBI Taxonomy" id="571933"/>
    <lineage>
        <taxon>Bacteria</taxon>
        <taxon>Bacillati</taxon>
        <taxon>Bacillota</taxon>
        <taxon>Bacilli</taxon>
        <taxon>Bacillales</taxon>
        <taxon>Bacillaceae</taxon>
        <taxon>Piscibacillus</taxon>
    </lineage>
</organism>
<proteinExistence type="predicted"/>
<dbReference type="InterPro" id="IPR002591">
    <property type="entry name" value="Phosphodiest/P_Trfase"/>
</dbReference>
<evidence type="ECO:0000313" key="2">
    <source>
        <dbReference type="EMBL" id="SEQ27568.1"/>
    </source>
</evidence>